<organism evidence="1 2">
    <name type="scientific">Diplogelasinospora grovesii</name>
    <dbReference type="NCBI Taxonomy" id="303347"/>
    <lineage>
        <taxon>Eukaryota</taxon>
        <taxon>Fungi</taxon>
        <taxon>Dikarya</taxon>
        <taxon>Ascomycota</taxon>
        <taxon>Pezizomycotina</taxon>
        <taxon>Sordariomycetes</taxon>
        <taxon>Sordariomycetidae</taxon>
        <taxon>Sordariales</taxon>
        <taxon>Diplogelasinosporaceae</taxon>
        <taxon>Diplogelasinospora</taxon>
    </lineage>
</organism>
<dbReference type="Gene3D" id="3.80.10.10">
    <property type="entry name" value="Ribonuclease Inhibitor"/>
    <property type="match status" value="1"/>
</dbReference>
<gene>
    <name evidence="1" type="ORF">QBC46DRAFT_355935</name>
</gene>
<dbReference type="SUPFAM" id="SSF52047">
    <property type="entry name" value="RNI-like"/>
    <property type="match status" value="1"/>
</dbReference>
<reference evidence="2" key="1">
    <citation type="journal article" date="2023" name="Mol. Phylogenet. Evol.">
        <title>Genome-scale phylogeny and comparative genomics of the fungal order Sordariales.</title>
        <authorList>
            <person name="Hensen N."/>
            <person name="Bonometti L."/>
            <person name="Westerberg I."/>
            <person name="Brannstrom I.O."/>
            <person name="Guillou S."/>
            <person name="Cros-Aarteil S."/>
            <person name="Calhoun S."/>
            <person name="Haridas S."/>
            <person name="Kuo A."/>
            <person name="Mondo S."/>
            <person name="Pangilinan J."/>
            <person name="Riley R."/>
            <person name="LaButti K."/>
            <person name="Andreopoulos B."/>
            <person name="Lipzen A."/>
            <person name="Chen C."/>
            <person name="Yan M."/>
            <person name="Daum C."/>
            <person name="Ng V."/>
            <person name="Clum A."/>
            <person name="Steindorff A."/>
            <person name="Ohm R.A."/>
            <person name="Martin F."/>
            <person name="Silar P."/>
            <person name="Natvig D.O."/>
            <person name="Lalanne C."/>
            <person name="Gautier V."/>
            <person name="Ament-Velasquez S.L."/>
            <person name="Kruys A."/>
            <person name="Hutchinson M.I."/>
            <person name="Powell A.J."/>
            <person name="Barry K."/>
            <person name="Miller A.N."/>
            <person name="Grigoriev I.V."/>
            <person name="Debuchy R."/>
            <person name="Gladieux P."/>
            <person name="Hiltunen Thoren M."/>
            <person name="Johannesson H."/>
        </authorList>
    </citation>
    <scope>NUCLEOTIDE SEQUENCE [LARGE SCALE GENOMIC DNA]</scope>
    <source>
        <strain evidence="2">CBS 340.73</strain>
    </source>
</reference>
<evidence type="ECO:0000313" key="1">
    <source>
        <dbReference type="EMBL" id="KAK3938373.1"/>
    </source>
</evidence>
<accession>A0AAN6S388</accession>
<dbReference type="EMBL" id="MU853831">
    <property type="protein sequence ID" value="KAK3938373.1"/>
    <property type="molecule type" value="Genomic_DNA"/>
</dbReference>
<dbReference type="AlphaFoldDB" id="A0AAN6S388"/>
<dbReference type="Proteomes" id="UP001303473">
    <property type="component" value="Unassembled WGS sequence"/>
</dbReference>
<sequence>MANARTETGLARAKLLASARSTLHPEIWWMVVEELSESHDFDGLFLCARLNRRMAHMALRRLYGIYDLSPACNLQICYLKGDKFEKSACLWRSLVLSSVGETLYPYCCWIKSLKLTSFDRLFAGPPVTCRSSRARFLSSHIGKYLSSAKDRDNYYTENFDRLKRDITTEVVDKVINYIKAASDHGDTVSTLYSLQAPWFSSASLMTWAPSLSQLTSLTVDDGTVLNSDVAQAFRENCPALKEVHYCEFQRTNDLQMAGFLRGLAPNTLESFGVVRESLDFRHSIGIESLKALTEHASSLKRLGFYLPQAALESLVVLSDCVSIESLTLAHEPPTQDFPHGSWGNTLQGHMSRSERILSWLRRCTHLKELKFTEIPDFGVPELLECPERPSDKFDHQVQ</sequence>
<protein>
    <submittedName>
        <fullName evidence="1">Uncharacterized protein</fullName>
    </submittedName>
</protein>
<dbReference type="InterPro" id="IPR032675">
    <property type="entry name" value="LRR_dom_sf"/>
</dbReference>
<evidence type="ECO:0000313" key="2">
    <source>
        <dbReference type="Proteomes" id="UP001303473"/>
    </source>
</evidence>
<comment type="caution">
    <text evidence="1">The sequence shown here is derived from an EMBL/GenBank/DDBJ whole genome shotgun (WGS) entry which is preliminary data.</text>
</comment>
<keyword evidence="2" id="KW-1185">Reference proteome</keyword>
<proteinExistence type="predicted"/>
<name>A0AAN6S388_9PEZI</name>